<dbReference type="RefSeq" id="WP_194705213.1">
    <property type="nucleotide sequence ID" value="NZ_JADKPN010000001.1"/>
</dbReference>
<evidence type="ECO:0000313" key="3">
    <source>
        <dbReference type="Proteomes" id="UP000640489"/>
    </source>
</evidence>
<comment type="caution">
    <text evidence="2">The sequence shown here is derived from an EMBL/GenBank/DDBJ whole genome shotgun (WGS) entry which is preliminary data.</text>
</comment>
<feature type="transmembrane region" description="Helical" evidence="1">
    <location>
        <begin position="151"/>
        <end position="169"/>
    </location>
</feature>
<protein>
    <recommendedName>
        <fullName evidence="4">DUF998 domain-containing protein</fullName>
    </recommendedName>
</protein>
<keyword evidence="1" id="KW-1133">Transmembrane helix</keyword>
<sequence length="212" mass="22511">MDSRIRRYGLVGAVASAFGALGAVAIIAWDRQVPADRFSYPFDAGWFTFWQVVFAVQHVAMLPLFGGLLLLERRRPSRALRVGTWIGLAGMALLAVNELVAIAARDALVDDSTGSFVGTLYTLPMVLLGIGPLVAGIGVVRTRLLDGSARWLLLGLGGYVFAVMFPAVFGPMVAGRLAIGAWMLGYAWLGLALRQSPVSPASSLSPSMTTTA</sequence>
<accession>A0A930YBG5</accession>
<gene>
    <name evidence="2" type="ORF">ISU07_02865</name>
</gene>
<feature type="transmembrane region" description="Helical" evidence="1">
    <location>
        <begin position="49"/>
        <end position="71"/>
    </location>
</feature>
<keyword evidence="1" id="KW-0812">Transmembrane</keyword>
<reference evidence="2" key="1">
    <citation type="submission" date="2020-11" db="EMBL/GenBank/DDBJ databases">
        <title>Nocardioides sp. nov., isolated from Soil of Cynanchum wilfordii Hemsley rhizosphere.</title>
        <authorList>
            <person name="Lee J.-S."/>
            <person name="Suh M.K."/>
            <person name="Kim J.-S."/>
        </authorList>
    </citation>
    <scope>NUCLEOTIDE SEQUENCE</scope>
    <source>
        <strain evidence="2">KCTC 19275</strain>
    </source>
</reference>
<feature type="transmembrane region" description="Helical" evidence="1">
    <location>
        <begin position="116"/>
        <end position="139"/>
    </location>
</feature>
<dbReference type="EMBL" id="JADKPN010000001">
    <property type="protein sequence ID" value="MBF4762056.1"/>
    <property type="molecule type" value="Genomic_DNA"/>
</dbReference>
<dbReference type="AlphaFoldDB" id="A0A930YBG5"/>
<keyword evidence="3" id="KW-1185">Reference proteome</keyword>
<evidence type="ECO:0008006" key="4">
    <source>
        <dbReference type="Google" id="ProtNLM"/>
    </source>
</evidence>
<evidence type="ECO:0000313" key="2">
    <source>
        <dbReference type="EMBL" id="MBF4762056.1"/>
    </source>
</evidence>
<evidence type="ECO:0000256" key="1">
    <source>
        <dbReference type="SAM" id="Phobius"/>
    </source>
</evidence>
<proteinExistence type="predicted"/>
<dbReference type="Proteomes" id="UP000640489">
    <property type="component" value="Unassembled WGS sequence"/>
</dbReference>
<keyword evidence="1" id="KW-0472">Membrane</keyword>
<feature type="transmembrane region" description="Helical" evidence="1">
    <location>
        <begin position="83"/>
        <end position="104"/>
    </location>
</feature>
<name>A0A930YBG5_9ACTN</name>
<feature type="transmembrane region" description="Helical" evidence="1">
    <location>
        <begin position="7"/>
        <end position="29"/>
    </location>
</feature>
<organism evidence="2 3">
    <name type="scientific">Nocardioides islandensis</name>
    <dbReference type="NCBI Taxonomy" id="433663"/>
    <lineage>
        <taxon>Bacteria</taxon>
        <taxon>Bacillati</taxon>
        <taxon>Actinomycetota</taxon>
        <taxon>Actinomycetes</taxon>
        <taxon>Propionibacteriales</taxon>
        <taxon>Nocardioidaceae</taxon>
        <taxon>Nocardioides</taxon>
    </lineage>
</organism>